<dbReference type="Pfam" id="PF12804">
    <property type="entry name" value="NTP_transf_3"/>
    <property type="match status" value="1"/>
</dbReference>
<dbReference type="PANTHER" id="PTHR43777">
    <property type="entry name" value="MOLYBDENUM COFACTOR CYTIDYLYLTRANSFERASE"/>
    <property type="match status" value="1"/>
</dbReference>
<sequence length="201" mass="22075">MVFKIGLIILAAGAATRMGRPKQLLSYQGRSLILHAVEVALASLCQPIIVVLGAYVEQIKPELMPKAVQVVENSQWQEGMSSSIRAGISMLLRTNSKLDAVIISLADQPLVSPQIFNQLIQSYQETQKVIIASKYNETTGVPALFSNALFPELMQLEGDKGAKALIQKYIDTGLILLIPEAAIDIDTPDDYKHLLLKNFKE</sequence>
<dbReference type="RefSeq" id="WP_172189848.1">
    <property type="nucleotide sequence ID" value="NZ_CAWPPK010000287.1"/>
</dbReference>
<dbReference type="Proteomes" id="UP000702425">
    <property type="component" value="Unassembled WGS sequence"/>
</dbReference>
<evidence type="ECO:0000259" key="1">
    <source>
        <dbReference type="Pfam" id="PF12804"/>
    </source>
</evidence>
<dbReference type="InterPro" id="IPR025877">
    <property type="entry name" value="MobA-like_NTP_Trfase"/>
</dbReference>
<evidence type="ECO:0000313" key="2">
    <source>
        <dbReference type="EMBL" id="NQE36022.1"/>
    </source>
</evidence>
<accession>A0ABX2D049</accession>
<name>A0ABX2D049_9CYAN</name>
<dbReference type="Gene3D" id="3.90.550.10">
    <property type="entry name" value="Spore Coat Polysaccharide Biosynthesis Protein SpsA, Chain A"/>
    <property type="match status" value="1"/>
</dbReference>
<dbReference type="PANTHER" id="PTHR43777:SF1">
    <property type="entry name" value="MOLYBDENUM COFACTOR CYTIDYLYLTRANSFERASE"/>
    <property type="match status" value="1"/>
</dbReference>
<dbReference type="SUPFAM" id="SSF53448">
    <property type="entry name" value="Nucleotide-diphospho-sugar transferases"/>
    <property type="match status" value="1"/>
</dbReference>
<dbReference type="EC" id="1.1.1.328" evidence="2"/>
<dbReference type="GO" id="GO:0016491">
    <property type="term" value="F:oxidoreductase activity"/>
    <property type="evidence" value="ECO:0007669"/>
    <property type="project" value="UniProtKB-KW"/>
</dbReference>
<organism evidence="2 3">
    <name type="scientific">Microcoleus asticus IPMA8</name>
    <dbReference type="NCBI Taxonomy" id="2563858"/>
    <lineage>
        <taxon>Bacteria</taxon>
        <taxon>Bacillati</taxon>
        <taxon>Cyanobacteriota</taxon>
        <taxon>Cyanophyceae</taxon>
        <taxon>Oscillatoriophycideae</taxon>
        <taxon>Oscillatoriales</taxon>
        <taxon>Microcoleaceae</taxon>
        <taxon>Microcoleus</taxon>
        <taxon>Microcoleus asticus</taxon>
    </lineage>
</organism>
<dbReference type="CDD" id="cd04182">
    <property type="entry name" value="GT_2_like_f"/>
    <property type="match status" value="1"/>
</dbReference>
<feature type="domain" description="MobA-like NTP transferase" evidence="1">
    <location>
        <begin position="8"/>
        <end position="169"/>
    </location>
</feature>
<dbReference type="InterPro" id="IPR029044">
    <property type="entry name" value="Nucleotide-diphossugar_trans"/>
</dbReference>
<proteinExistence type="predicted"/>
<comment type="caution">
    <text evidence="2">The sequence shown here is derived from an EMBL/GenBank/DDBJ whole genome shotgun (WGS) entry which is preliminary data.</text>
</comment>
<keyword evidence="2" id="KW-0560">Oxidoreductase</keyword>
<protein>
    <submittedName>
        <fullName evidence="2">Nicotine blue oxidoreductase</fullName>
        <ecNumber evidence="2">1.1.1.328</ecNumber>
    </submittedName>
</protein>
<keyword evidence="3" id="KW-1185">Reference proteome</keyword>
<evidence type="ECO:0000313" key="3">
    <source>
        <dbReference type="Proteomes" id="UP000702425"/>
    </source>
</evidence>
<gene>
    <name evidence="2" type="primary">nboR</name>
    <name evidence="2" type="ORF">E5S67_03784</name>
</gene>
<dbReference type="EMBL" id="SRRZ01000071">
    <property type="protein sequence ID" value="NQE36022.1"/>
    <property type="molecule type" value="Genomic_DNA"/>
</dbReference>
<reference evidence="2 3" key="1">
    <citation type="journal article" date="2020" name="Sci. Rep.">
        <title>A novel cyanobacterial geosmin producer, revising GeoA distribution and dispersion patterns in Bacteria.</title>
        <authorList>
            <person name="Churro C."/>
            <person name="Semedo-Aguiar A.P."/>
            <person name="Silva A.D."/>
            <person name="Pereira-Leal J.B."/>
            <person name="Leite R.B."/>
        </authorList>
    </citation>
    <scope>NUCLEOTIDE SEQUENCE [LARGE SCALE GENOMIC DNA]</scope>
    <source>
        <strain evidence="2 3">IPMA8</strain>
    </source>
</reference>